<gene>
    <name evidence="2" type="ORF">SBF1_340015</name>
</gene>
<name>A0A2U3L1R0_9FIRM</name>
<feature type="compositionally biased region" description="Acidic residues" evidence="1">
    <location>
        <begin position="38"/>
        <end position="73"/>
    </location>
</feature>
<dbReference type="AlphaFoldDB" id="A0A2U3L1R0"/>
<evidence type="ECO:0000313" key="2">
    <source>
        <dbReference type="EMBL" id="SPF45822.1"/>
    </source>
</evidence>
<dbReference type="EMBL" id="OMOF01000268">
    <property type="protein sequence ID" value="SPF45822.1"/>
    <property type="molecule type" value="Genomic_DNA"/>
</dbReference>
<proteinExistence type="predicted"/>
<evidence type="ECO:0000256" key="1">
    <source>
        <dbReference type="SAM" id="MobiDB-lite"/>
    </source>
</evidence>
<organism evidence="2 3">
    <name type="scientific">Candidatus Desulfosporosinus infrequens</name>
    <dbReference type="NCBI Taxonomy" id="2043169"/>
    <lineage>
        <taxon>Bacteria</taxon>
        <taxon>Bacillati</taxon>
        <taxon>Bacillota</taxon>
        <taxon>Clostridia</taxon>
        <taxon>Eubacteriales</taxon>
        <taxon>Desulfitobacteriaceae</taxon>
        <taxon>Desulfosporosinus</taxon>
    </lineage>
</organism>
<feature type="region of interest" description="Disordered" evidence="1">
    <location>
        <begin position="34"/>
        <end position="96"/>
    </location>
</feature>
<reference evidence="3" key="1">
    <citation type="submission" date="2018-02" db="EMBL/GenBank/DDBJ databases">
        <authorList>
            <person name="Hausmann B."/>
        </authorList>
    </citation>
    <scope>NUCLEOTIDE SEQUENCE [LARGE SCALE GENOMIC DNA]</scope>
    <source>
        <strain evidence="3">Peat soil MAG SbF1</strain>
    </source>
</reference>
<protein>
    <submittedName>
        <fullName evidence="2">Uncharacterized protein</fullName>
    </submittedName>
</protein>
<sequence length="96" mass="10907">MHKEELLKQLHDVMDNGADIKKVKITYKNGEVMKIAFDDDDDEGDDDEGEGEDDEEEDDEEEEEDDDEDEDVAVDDKAKTTDAIQESGWKVNVNGQ</sequence>
<dbReference type="Proteomes" id="UP000238916">
    <property type="component" value="Unassembled WGS sequence"/>
</dbReference>
<accession>A0A2U3L1R0</accession>
<evidence type="ECO:0000313" key="3">
    <source>
        <dbReference type="Proteomes" id="UP000238916"/>
    </source>
</evidence>